<sequence>MEFFRDPKINFVGTMKLAFTISAILVVVSAVTMLIHGGPRLSIDFTGGSVLQVKMDPVPTVGEIRTALEGQGYEGIQVTEFGSVDEFLITFPTPEDVVEAAAAGDEKAQNTGVSTVSGEKTLDAAQILLGDLRSGLSGTEIELRREESVGPKIGGELRTAA</sequence>
<gene>
    <name evidence="2" type="ORF">IFK94_16355</name>
</gene>
<organism evidence="2 3">
    <name type="scientific">Candidatus Polarisedimenticola svalbardensis</name>
    <dbReference type="NCBI Taxonomy" id="2886004"/>
    <lineage>
        <taxon>Bacteria</taxon>
        <taxon>Pseudomonadati</taxon>
        <taxon>Acidobacteriota</taxon>
        <taxon>Candidatus Polarisedimenticolia</taxon>
        <taxon>Candidatus Polarisedimenticolales</taxon>
        <taxon>Candidatus Polarisedimenticolaceae</taxon>
        <taxon>Candidatus Polarisedimenticola</taxon>
    </lineage>
</organism>
<dbReference type="Pfam" id="PF07549">
    <property type="entry name" value="Sec_GG"/>
    <property type="match status" value="1"/>
</dbReference>
<dbReference type="Proteomes" id="UP000648239">
    <property type="component" value="Unassembled WGS sequence"/>
</dbReference>
<evidence type="ECO:0000313" key="3">
    <source>
        <dbReference type="Proteomes" id="UP000648239"/>
    </source>
</evidence>
<reference evidence="2 3" key="1">
    <citation type="submission" date="2020-08" db="EMBL/GenBank/DDBJ databases">
        <title>Acidobacteriota in marine sediments use diverse sulfur dissimilation pathways.</title>
        <authorList>
            <person name="Wasmund K."/>
        </authorList>
    </citation>
    <scope>NUCLEOTIDE SEQUENCE [LARGE SCALE GENOMIC DNA]</scope>
    <source>
        <strain evidence="2">MAG AM4</strain>
    </source>
</reference>
<evidence type="ECO:0000256" key="1">
    <source>
        <dbReference type="SAM" id="Phobius"/>
    </source>
</evidence>
<name>A0A8J6Y3F6_9BACT</name>
<accession>A0A8J6Y3F6</accession>
<dbReference type="AlphaFoldDB" id="A0A8J6Y3F6"/>
<comment type="caution">
    <text evidence="2">The sequence shown here is derived from an EMBL/GenBank/DDBJ whole genome shotgun (WGS) entry which is preliminary data.</text>
</comment>
<dbReference type="InterPro" id="IPR022646">
    <property type="entry name" value="SecD/SecF_CS"/>
</dbReference>
<protein>
    <recommendedName>
        <fullName evidence="4">Protein translocase subunit SecF</fullName>
    </recommendedName>
</protein>
<keyword evidence="1" id="KW-0812">Transmembrane</keyword>
<keyword evidence="1" id="KW-0472">Membrane</keyword>
<evidence type="ECO:0000313" key="2">
    <source>
        <dbReference type="EMBL" id="MBD3869692.1"/>
    </source>
</evidence>
<feature type="non-terminal residue" evidence="2">
    <location>
        <position position="161"/>
    </location>
</feature>
<proteinExistence type="predicted"/>
<dbReference type="EMBL" id="JACXWD010000164">
    <property type="protein sequence ID" value="MBD3869692.1"/>
    <property type="molecule type" value="Genomic_DNA"/>
</dbReference>
<feature type="transmembrane region" description="Helical" evidence="1">
    <location>
        <begin position="17"/>
        <end position="35"/>
    </location>
</feature>
<evidence type="ECO:0008006" key="4">
    <source>
        <dbReference type="Google" id="ProtNLM"/>
    </source>
</evidence>
<keyword evidence="1" id="KW-1133">Transmembrane helix</keyword>